<dbReference type="NCBIfam" id="TIGR01460">
    <property type="entry name" value="HAD-SF-IIA"/>
    <property type="match status" value="1"/>
</dbReference>
<evidence type="ECO:0000259" key="12">
    <source>
        <dbReference type="PROSITE" id="PS50801"/>
    </source>
</evidence>
<evidence type="ECO:0000256" key="2">
    <source>
        <dbReference type="ARBA" id="ARBA00004496"/>
    </source>
</evidence>
<keyword evidence="14" id="KW-1185">Reference proteome</keyword>
<keyword evidence="6" id="KW-0479">Metal-binding</keyword>
<accession>A0A451G4F2</accession>
<evidence type="ECO:0000256" key="10">
    <source>
        <dbReference type="ARBA" id="ARBA00039357"/>
    </source>
</evidence>
<dbReference type="Pfam" id="PF13242">
    <property type="entry name" value="Hydrolase_like"/>
    <property type="match status" value="1"/>
</dbReference>
<dbReference type="PANTHER" id="PTHR19288">
    <property type="entry name" value="4-NITROPHENYLPHOSPHATASE-RELATED"/>
    <property type="match status" value="1"/>
</dbReference>
<comment type="function">
    <text evidence="9">Phosphatase that hydrolyzes imidodiphosphate, 3-phosphohistidine and 6-phospholysine. Has broad substrate specificity and can also hydrolyze inorganic diphosphate, but with lower efficiency.</text>
</comment>
<dbReference type="KEGG" id="htr:EPV75_00995"/>
<dbReference type="PROSITE" id="PS50801">
    <property type="entry name" value="STAS"/>
    <property type="match status" value="1"/>
</dbReference>
<dbReference type="SUPFAM" id="SSF56784">
    <property type="entry name" value="HAD-like"/>
    <property type="match status" value="1"/>
</dbReference>
<evidence type="ECO:0000256" key="7">
    <source>
        <dbReference type="ARBA" id="ARBA00022801"/>
    </source>
</evidence>
<dbReference type="EMBL" id="CP035033">
    <property type="protein sequence ID" value="QAB14348.1"/>
    <property type="molecule type" value="Genomic_DNA"/>
</dbReference>
<dbReference type="Proteomes" id="UP000285478">
    <property type="component" value="Chromosome"/>
</dbReference>
<keyword evidence="5" id="KW-0963">Cytoplasm</keyword>
<dbReference type="NCBIfam" id="TIGR01458">
    <property type="entry name" value="HAD-SF-IIA-hyp3"/>
    <property type="match status" value="1"/>
</dbReference>
<dbReference type="Gene3D" id="3.40.50.1000">
    <property type="entry name" value="HAD superfamily/HAD-like"/>
    <property type="match status" value="2"/>
</dbReference>
<dbReference type="InterPro" id="IPR023214">
    <property type="entry name" value="HAD_sf"/>
</dbReference>
<evidence type="ECO:0000256" key="5">
    <source>
        <dbReference type="ARBA" id="ARBA00022490"/>
    </source>
</evidence>
<dbReference type="AlphaFoldDB" id="A0A451G4F2"/>
<evidence type="ECO:0000313" key="14">
    <source>
        <dbReference type="Proteomes" id="UP000285478"/>
    </source>
</evidence>
<gene>
    <name evidence="13" type="ORF">EPV75_00995</name>
</gene>
<sequence length="253" mass="27652">MTARFSPALKAILFDLSGVLYIGTQAIPGAVDAIRRAREQGYTLRFVTNTASQSSEMILQQLHTLGFDFSPSELFTAPKAAKAYIQQHQLRPYCLIHPNLKTEFTDIDQTDPNCVLLGDAQDGLNYHTLNQAFNLVEAGFPLIGIGKNKYYKDAEGFKLDAGVFIHGLEWASGVEAIITGKPDRAFFEQVVASTGFQSEECLMIGDDVIGDVQGAIDAGLQASLVRTGKYKPSDEALLPENAHILHSIADLQF</sequence>
<dbReference type="GO" id="GO:0004427">
    <property type="term" value="F:inorganic diphosphate phosphatase activity"/>
    <property type="evidence" value="ECO:0007669"/>
    <property type="project" value="UniProtKB-EC"/>
</dbReference>
<dbReference type="PANTHER" id="PTHR19288:SF44">
    <property type="entry name" value="PHOSPHOLYSINE PHOSPHOHISTIDINE INORGANIC PYROPHOSPHATE PHOSPHATASE"/>
    <property type="match status" value="1"/>
</dbReference>
<keyword evidence="7 13" id="KW-0378">Hydrolase</keyword>
<evidence type="ECO:0000313" key="13">
    <source>
        <dbReference type="EMBL" id="QAB14348.1"/>
    </source>
</evidence>
<dbReference type="InterPro" id="IPR002645">
    <property type="entry name" value="STAS_dom"/>
</dbReference>
<name>A0A451G4F2_9GAMM</name>
<evidence type="ECO:0000256" key="11">
    <source>
        <dbReference type="ARBA" id="ARBA00047820"/>
    </source>
</evidence>
<comment type="catalytic activity">
    <reaction evidence="11">
        <text>diphosphate + H2O = 2 phosphate + H(+)</text>
        <dbReference type="Rhea" id="RHEA:24576"/>
        <dbReference type="ChEBI" id="CHEBI:15377"/>
        <dbReference type="ChEBI" id="CHEBI:15378"/>
        <dbReference type="ChEBI" id="CHEBI:33019"/>
        <dbReference type="ChEBI" id="CHEBI:43474"/>
        <dbReference type="EC" id="3.6.1.1"/>
    </reaction>
</comment>
<dbReference type="GO" id="GO:0016791">
    <property type="term" value="F:phosphatase activity"/>
    <property type="evidence" value="ECO:0007669"/>
    <property type="project" value="InterPro"/>
</dbReference>
<dbReference type="RefSeq" id="WP_128384175.1">
    <property type="nucleotide sequence ID" value="NZ_CP035033.1"/>
</dbReference>
<evidence type="ECO:0000256" key="4">
    <source>
        <dbReference type="ARBA" id="ARBA00012146"/>
    </source>
</evidence>
<proteinExistence type="inferred from homology"/>
<dbReference type="GO" id="GO:0046872">
    <property type="term" value="F:metal ion binding"/>
    <property type="evidence" value="ECO:0007669"/>
    <property type="project" value="UniProtKB-KW"/>
</dbReference>
<evidence type="ECO:0000256" key="6">
    <source>
        <dbReference type="ARBA" id="ARBA00022723"/>
    </source>
</evidence>
<dbReference type="InterPro" id="IPR006355">
    <property type="entry name" value="LHPP/HDHD2"/>
</dbReference>
<dbReference type="EC" id="3.6.1.1" evidence="4"/>
<reference evidence="13 14" key="1">
    <citation type="journal article" date="2018" name="Environ. Microbiol.">
        <title>Genomes of ubiquitous marine and hypersaline Hydrogenovibrio, Thiomicrorhabdus and Thiomicrospira spp. encode a diversity of mechanisms to sustain chemolithoautotrophy in heterogeneous environments.</title>
        <authorList>
            <person name="Scott K.M."/>
            <person name="Williams J."/>
            <person name="Porter C.M.B."/>
            <person name="Russel S."/>
            <person name="Harmer T.L."/>
            <person name="Paul J.H."/>
            <person name="Antonen K.M."/>
            <person name="Bridges M.K."/>
            <person name="Camper G.J."/>
            <person name="Campla C.K."/>
            <person name="Casella L.G."/>
            <person name="Chase E."/>
            <person name="Conrad J.W."/>
            <person name="Cruz M.C."/>
            <person name="Dunlap D.S."/>
            <person name="Duran L."/>
            <person name="Fahsbender E.M."/>
            <person name="Goldsmith D.B."/>
            <person name="Keeley R.F."/>
            <person name="Kondoff M.R."/>
            <person name="Kussy B.I."/>
            <person name="Lane M.K."/>
            <person name="Lawler S."/>
            <person name="Leigh B.A."/>
            <person name="Lewis C."/>
            <person name="Lostal L.M."/>
            <person name="Marking D."/>
            <person name="Mancera P.A."/>
            <person name="McClenthan E.C."/>
            <person name="McIntyre E.A."/>
            <person name="Mine J.A."/>
            <person name="Modi S."/>
            <person name="Moore B.D."/>
            <person name="Morgan W.A."/>
            <person name="Nelson K.M."/>
            <person name="Nguyen K.N."/>
            <person name="Ogburn N."/>
            <person name="Parrino D.G."/>
            <person name="Pedapudi A.D."/>
            <person name="Pelham R.P."/>
            <person name="Preece A.M."/>
            <person name="Rampersad E.A."/>
            <person name="Richardson J.C."/>
            <person name="Rodgers C.M."/>
            <person name="Schaffer B.L."/>
            <person name="Sheridan N.E."/>
            <person name="Solone M.R."/>
            <person name="Staley Z.R."/>
            <person name="Tabuchi M."/>
            <person name="Waide R.J."/>
            <person name="Wanjugi P.W."/>
            <person name="Young S."/>
            <person name="Clum A."/>
            <person name="Daum C."/>
            <person name="Huntemann M."/>
            <person name="Ivanova N."/>
            <person name="Kyrpides N."/>
            <person name="Mikhailova N."/>
            <person name="Palaniappan K."/>
            <person name="Pillay M."/>
            <person name="Reddy T.B.K."/>
            <person name="Shapiro N."/>
            <person name="Stamatis D."/>
            <person name="Varghese N."/>
            <person name="Woyke T."/>
            <person name="Boden R."/>
            <person name="Freyermuth S.K."/>
            <person name="Kerfeld C.A."/>
        </authorList>
    </citation>
    <scope>NUCLEOTIDE SEQUENCE [LARGE SCALE GENOMIC DNA]</scope>
    <source>
        <strain evidence="13 14">JR-2</strain>
    </source>
</reference>
<dbReference type="FunFam" id="3.40.50.1000:FF:000051">
    <property type="entry name" value="Phospholysine phosphohistidine inorganic pyrophosphate phosphatase"/>
    <property type="match status" value="1"/>
</dbReference>
<dbReference type="InterPro" id="IPR006357">
    <property type="entry name" value="HAD-SF_hydro_IIA"/>
</dbReference>
<feature type="domain" description="STAS" evidence="12">
    <location>
        <begin position="1"/>
        <end position="85"/>
    </location>
</feature>
<comment type="similarity">
    <text evidence="3">Belongs to the HAD-like hydrolase superfamily.</text>
</comment>
<dbReference type="Pfam" id="PF13344">
    <property type="entry name" value="Hydrolase_6"/>
    <property type="match status" value="1"/>
</dbReference>
<evidence type="ECO:0000256" key="3">
    <source>
        <dbReference type="ARBA" id="ARBA00007958"/>
    </source>
</evidence>
<evidence type="ECO:0000256" key="1">
    <source>
        <dbReference type="ARBA" id="ARBA00001946"/>
    </source>
</evidence>
<comment type="subcellular location">
    <subcellularLocation>
        <location evidence="2">Cytoplasm</location>
    </subcellularLocation>
</comment>
<evidence type="ECO:0000256" key="9">
    <source>
        <dbReference type="ARBA" id="ARBA00037258"/>
    </source>
</evidence>
<organism evidence="13 14">
    <name type="scientific">Hydrogenovibrio thermophilus</name>
    <dbReference type="NCBI Taxonomy" id="265883"/>
    <lineage>
        <taxon>Bacteria</taxon>
        <taxon>Pseudomonadati</taxon>
        <taxon>Pseudomonadota</taxon>
        <taxon>Gammaproteobacteria</taxon>
        <taxon>Thiotrichales</taxon>
        <taxon>Piscirickettsiaceae</taxon>
        <taxon>Hydrogenovibrio</taxon>
    </lineage>
</organism>
<dbReference type="InterPro" id="IPR036412">
    <property type="entry name" value="HAD-like_sf"/>
</dbReference>
<comment type="cofactor">
    <cofactor evidence="1">
        <name>Mg(2+)</name>
        <dbReference type="ChEBI" id="CHEBI:18420"/>
    </cofactor>
</comment>
<keyword evidence="8" id="KW-0460">Magnesium</keyword>
<protein>
    <recommendedName>
        <fullName evidence="10">Phospholysine phosphohistidine inorganic pyrophosphate phosphatase</fullName>
        <ecNumber evidence="4">3.6.1.1</ecNumber>
    </recommendedName>
</protein>
<evidence type="ECO:0000256" key="8">
    <source>
        <dbReference type="ARBA" id="ARBA00022842"/>
    </source>
</evidence>
<dbReference type="GO" id="GO:0005829">
    <property type="term" value="C:cytosol"/>
    <property type="evidence" value="ECO:0007669"/>
    <property type="project" value="TreeGrafter"/>
</dbReference>